<organism evidence="6 7">
    <name type="scientific">Aspergillus steynii IBT 23096</name>
    <dbReference type="NCBI Taxonomy" id="1392250"/>
    <lineage>
        <taxon>Eukaryota</taxon>
        <taxon>Fungi</taxon>
        <taxon>Dikarya</taxon>
        <taxon>Ascomycota</taxon>
        <taxon>Pezizomycotina</taxon>
        <taxon>Eurotiomycetes</taxon>
        <taxon>Eurotiomycetidae</taxon>
        <taxon>Eurotiales</taxon>
        <taxon>Aspergillaceae</taxon>
        <taxon>Aspergillus</taxon>
        <taxon>Aspergillus subgen. Circumdati</taxon>
    </lineage>
</organism>
<comment type="caution">
    <text evidence="6">The sequence shown here is derived from an EMBL/GenBank/DDBJ whole genome shotgun (WGS) entry which is preliminary data.</text>
</comment>
<dbReference type="PANTHER" id="PTHR38111:SF11">
    <property type="entry name" value="TRANSCRIPTION FACTOR DOMAIN-CONTAINING PROTEIN-RELATED"/>
    <property type="match status" value="1"/>
</dbReference>
<dbReference type="CDD" id="cd00067">
    <property type="entry name" value="GAL4"/>
    <property type="match status" value="1"/>
</dbReference>
<sequence length="456" mass="51122">MPGVPSGRGCEACRRQKKKCDQTKPSCSRCTRLDIPCIGSGQKRYTFKDQMVVWRDSSARRTRWDVRVASITDADADADVEVVPRSPTNAMTTTTTALASLLNMSDVRYEVVYYGEFLKDLPRRMGSNEVLDASIVALTHGYSAIHTHSPSAEALGSYVHALKTLRFALQDPKKTRTAETLCGIYLIMICQSWLGKQDDNYVSHGEAMAHLLSMAVTQDWKGGFIKEMLLTFSVPVILESAFNPRIKIEPWFSTLCERYFPSEPSKPGPFPSLMLKNLANIPQYIREPEQHAFEIEALYNAMRIDMPKIRTLLNETTSKLFPTPEASPGIAAMRTFTRYQAAYGILMSLGIMLNRILREFDPGDAALRDEGENIFDETMILAYEAARHRPLGSAYMPLCLASAWAATTDPLKKAQAEAILAEYQKDFAEARWLAGGVWLAKKFESLRRKLSGGIKF</sequence>
<evidence type="ECO:0000313" key="6">
    <source>
        <dbReference type="EMBL" id="PLB52103.1"/>
    </source>
</evidence>
<dbReference type="RefSeq" id="XP_024707405.1">
    <property type="nucleotide sequence ID" value="XM_024845409.1"/>
</dbReference>
<feature type="domain" description="Zn(2)-C6 fungal-type" evidence="5">
    <location>
        <begin position="9"/>
        <end position="37"/>
    </location>
</feature>
<keyword evidence="2" id="KW-0238">DNA-binding</keyword>
<evidence type="ECO:0000256" key="1">
    <source>
        <dbReference type="ARBA" id="ARBA00023015"/>
    </source>
</evidence>
<dbReference type="InterPro" id="IPR036864">
    <property type="entry name" value="Zn2-C6_fun-type_DNA-bd_sf"/>
</dbReference>
<dbReference type="EMBL" id="MSFO01000002">
    <property type="protein sequence ID" value="PLB52103.1"/>
    <property type="molecule type" value="Genomic_DNA"/>
</dbReference>
<dbReference type="PROSITE" id="PS50048">
    <property type="entry name" value="ZN2_CY6_FUNGAL_2"/>
    <property type="match status" value="1"/>
</dbReference>
<evidence type="ECO:0000256" key="4">
    <source>
        <dbReference type="ARBA" id="ARBA00023242"/>
    </source>
</evidence>
<dbReference type="Gene3D" id="4.10.240.10">
    <property type="entry name" value="Zn(2)-C6 fungal-type DNA-binding domain"/>
    <property type="match status" value="1"/>
</dbReference>
<keyword evidence="3" id="KW-0804">Transcription</keyword>
<dbReference type="SMART" id="SM00066">
    <property type="entry name" value="GAL4"/>
    <property type="match status" value="1"/>
</dbReference>
<evidence type="ECO:0000313" key="7">
    <source>
        <dbReference type="Proteomes" id="UP000234275"/>
    </source>
</evidence>
<dbReference type="Proteomes" id="UP000234275">
    <property type="component" value="Unassembled WGS sequence"/>
</dbReference>
<gene>
    <name evidence="6" type="ORF">P170DRAFT_377587</name>
</gene>
<dbReference type="PANTHER" id="PTHR38111">
    <property type="entry name" value="ZN(2)-C6 FUNGAL-TYPE DOMAIN-CONTAINING PROTEIN-RELATED"/>
    <property type="match status" value="1"/>
</dbReference>
<evidence type="ECO:0000256" key="3">
    <source>
        <dbReference type="ARBA" id="ARBA00023163"/>
    </source>
</evidence>
<dbReference type="PROSITE" id="PS00463">
    <property type="entry name" value="ZN2_CY6_FUNGAL_1"/>
    <property type="match status" value="1"/>
</dbReference>
<dbReference type="GO" id="GO:0008270">
    <property type="term" value="F:zinc ion binding"/>
    <property type="evidence" value="ECO:0007669"/>
    <property type="project" value="InterPro"/>
</dbReference>
<accession>A0A2I2GGV9</accession>
<keyword evidence="4" id="KW-0539">Nucleus</keyword>
<dbReference type="Pfam" id="PF00172">
    <property type="entry name" value="Zn_clus"/>
    <property type="match status" value="1"/>
</dbReference>
<evidence type="ECO:0000259" key="5">
    <source>
        <dbReference type="PROSITE" id="PS50048"/>
    </source>
</evidence>
<protein>
    <recommendedName>
        <fullName evidence="5">Zn(2)-C6 fungal-type domain-containing protein</fullName>
    </recommendedName>
</protein>
<dbReference type="SUPFAM" id="SSF57701">
    <property type="entry name" value="Zn2/Cys6 DNA-binding domain"/>
    <property type="match status" value="1"/>
</dbReference>
<dbReference type="VEuPathDB" id="FungiDB:P170DRAFT_377587"/>
<dbReference type="GeneID" id="36553109"/>
<dbReference type="GO" id="GO:0009893">
    <property type="term" value="P:positive regulation of metabolic process"/>
    <property type="evidence" value="ECO:0007669"/>
    <property type="project" value="UniProtKB-ARBA"/>
</dbReference>
<proteinExistence type="predicted"/>
<dbReference type="GO" id="GO:0003677">
    <property type="term" value="F:DNA binding"/>
    <property type="evidence" value="ECO:0007669"/>
    <property type="project" value="UniProtKB-KW"/>
</dbReference>
<dbReference type="OrthoDB" id="4314040at2759"/>
<dbReference type="STRING" id="1392250.A0A2I2GGV9"/>
<evidence type="ECO:0000256" key="2">
    <source>
        <dbReference type="ARBA" id="ARBA00023125"/>
    </source>
</evidence>
<dbReference type="InterPro" id="IPR053178">
    <property type="entry name" value="Osmoadaptation_assoc"/>
</dbReference>
<keyword evidence="7" id="KW-1185">Reference proteome</keyword>
<dbReference type="GO" id="GO:0000981">
    <property type="term" value="F:DNA-binding transcription factor activity, RNA polymerase II-specific"/>
    <property type="evidence" value="ECO:0007669"/>
    <property type="project" value="InterPro"/>
</dbReference>
<dbReference type="InterPro" id="IPR001138">
    <property type="entry name" value="Zn2Cys6_DnaBD"/>
</dbReference>
<name>A0A2I2GGV9_9EURO</name>
<keyword evidence="1" id="KW-0805">Transcription regulation</keyword>
<dbReference type="AlphaFoldDB" id="A0A2I2GGV9"/>
<reference evidence="6 7" key="1">
    <citation type="submission" date="2016-12" db="EMBL/GenBank/DDBJ databases">
        <title>The genomes of Aspergillus section Nigri reveals drivers in fungal speciation.</title>
        <authorList>
            <consortium name="DOE Joint Genome Institute"/>
            <person name="Vesth T.C."/>
            <person name="Nybo J."/>
            <person name="Theobald S."/>
            <person name="Brandl J."/>
            <person name="Frisvad J.C."/>
            <person name="Nielsen K.F."/>
            <person name="Lyhne E.K."/>
            <person name="Kogle M.E."/>
            <person name="Kuo A."/>
            <person name="Riley R."/>
            <person name="Clum A."/>
            <person name="Nolan M."/>
            <person name="Lipzen A."/>
            <person name="Salamov A."/>
            <person name="Henrissat B."/>
            <person name="Wiebenga A."/>
            <person name="De Vries R.P."/>
            <person name="Grigoriev I.V."/>
            <person name="Mortensen U.H."/>
            <person name="Andersen M.R."/>
            <person name="Baker S.E."/>
        </authorList>
    </citation>
    <scope>NUCLEOTIDE SEQUENCE [LARGE SCALE GENOMIC DNA]</scope>
    <source>
        <strain evidence="6 7">IBT 23096</strain>
    </source>
</reference>